<sequence length="221" mass="23951">MADELTDALEAMIDAARAHLRQVRAADGRVDDESVWRAYVEFNNAACEYDEMLRTHYDEVTPFDVEPLEVDSHDSGIDAAQVIEEAVEPDPDPAVISVRQRRDYLVPSAAALLRAAEHARDQIPDPEGDDQPIQGIGDAVLELLHAGDGSLRCLEVPELTPLDGIVVVNDVSGGLDVADTPEGAENRAFAVSGAEPMIGRLDERSFHGGSDEQEPLDRGDD</sequence>
<dbReference type="RefSeq" id="WP_142044657.1">
    <property type="nucleotide sequence ID" value="NZ_JBHTGS010000002.1"/>
</dbReference>
<protein>
    <submittedName>
        <fullName evidence="2">Uncharacterized protein</fullName>
    </submittedName>
</protein>
<dbReference type="InParanoid" id="A0A543B3H5"/>
<dbReference type="AlphaFoldDB" id="A0A543B3H5"/>
<dbReference type="EMBL" id="VFOW01000001">
    <property type="protein sequence ID" value="TQL79388.1"/>
    <property type="molecule type" value="Genomic_DNA"/>
</dbReference>
<accession>A0A543B3H5</accession>
<feature type="region of interest" description="Disordered" evidence="1">
    <location>
        <begin position="200"/>
        <end position="221"/>
    </location>
</feature>
<gene>
    <name evidence="2" type="ORF">FB566_4990</name>
</gene>
<evidence type="ECO:0000313" key="3">
    <source>
        <dbReference type="Proteomes" id="UP000317043"/>
    </source>
</evidence>
<name>A0A543B3H5_9ACTN</name>
<organism evidence="2 3">
    <name type="scientific">Stackebrandtia endophytica</name>
    <dbReference type="NCBI Taxonomy" id="1496996"/>
    <lineage>
        <taxon>Bacteria</taxon>
        <taxon>Bacillati</taxon>
        <taxon>Actinomycetota</taxon>
        <taxon>Actinomycetes</taxon>
        <taxon>Glycomycetales</taxon>
        <taxon>Glycomycetaceae</taxon>
        <taxon>Stackebrandtia</taxon>
    </lineage>
</organism>
<dbReference type="Proteomes" id="UP000317043">
    <property type="component" value="Unassembled WGS sequence"/>
</dbReference>
<evidence type="ECO:0000256" key="1">
    <source>
        <dbReference type="SAM" id="MobiDB-lite"/>
    </source>
</evidence>
<dbReference type="OrthoDB" id="3399587at2"/>
<proteinExistence type="predicted"/>
<reference evidence="2 3" key="1">
    <citation type="submission" date="2019-06" db="EMBL/GenBank/DDBJ databases">
        <title>Sequencing the genomes of 1000 actinobacteria strains.</title>
        <authorList>
            <person name="Klenk H.-P."/>
        </authorList>
    </citation>
    <scope>NUCLEOTIDE SEQUENCE [LARGE SCALE GENOMIC DNA]</scope>
    <source>
        <strain evidence="2 3">DSM 45928</strain>
    </source>
</reference>
<comment type="caution">
    <text evidence="2">The sequence shown here is derived from an EMBL/GenBank/DDBJ whole genome shotgun (WGS) entry which is preliminary data.</text>
</comment>
<keyword evidence="3" id="KW-1185">Reference proteome</keyword>
<evidence type="ECO:0000313" key="2">
    <source>
        <dbReference type="EMBL" id="TQL79388.1"/>
    </source>
</evidence>